<comment type="caution">
    <text evidence="15">The sequence shown here is derived from an EMBL/GenBank/DDBJ whole genome shotgun (WGS) entry which is preliminary data.</text>
</comment>
<dbReference type="Gene3D" id="1.10.510.10">
    <property type="entry name" value="Transferase(Phosphotransferase) domain 1"/>
    <property type="match status" value="1"/>
</dbReference>
<dbReference type="InterPro" id="IPR000719">
    <property type="entry name" value="Prot_kinase_dom"/>
</dbReference>
<dbReference type="Gene3D" id="3.30.200.20">
    <property type="entry name" value="Phosphorylase Kinase, domain 1"/>
    <property type="match status" value="1"/>
</dbReference>
<dbReference type="EMBL" id="LWCS01000024">
    <property type="protein sequence ID" value="OAN37836.1"/>
    <property type="molecule type" value="Genomic_DNA"/>
</dbReference>
<dbReference type="PANTHER" id="PTHR43289:SF6">
    <property type="entry name" value="SERINE_THREONINE-PROTEIN KINASE NEKL-3"/>
    <property type="match status" value="1"/>
</dbReference>
<evidence type="ECO:0000256" key="10">
    <source>
        <dbReference type="ARBA" id="ARBA00022989"/>
    </source>
</evidence>
<dbReference type="FunFam" id="1.10.510.10:FF:000021">
    <property type="entry name" value="Serine/threonine protein kinase"/>
    <property type="match status" value="1"/>
</dbReference>
<keyword evidence="6 13" id="KW-0812">Transmembrane</keyword>
<sequence>MDDAPHNMRVGTRLGPYQINRLIGRGGMGEVYEADDTVKGRTVALKLLPESLSHDPAFRERLQREARAAGRLQEPHVVPIHDYGEIDGHLFVDMRLIDGIDLRSVLLAEGPLAPARAVSIIRQVAAALDAAHAAGITHRDVKPENILLTPDDFAYLVDFGIASATSDKTLTEMGAAIGTYAYMAPERFSSKPVDHKADVYALACVLHQCLTGAQPYVADSISVMITAHLVDPPPRPSQSRPDLPHAFDDVVATGMAKRAEERFESAGALARAAQAALGSPDQPTAPAAPLFAAAAEVTRPRGLRRPLLVAGAVASVVLVTVGGVAAWAALRSSDSASAMSSTLTLTRTVTNTPRVPINTTSAFTPAERQLMTLLPDPAACVPNRKWDNAIAAFDCKPTESGDGHERASFALYSDVDRLQEDFTSVTGDDELTACPGTDGSPTNWDFNSGDPDDSEGMLACGEFDGRADIVWTKTSDLLLGTGQGNDLDTLYQWWVGIA</sequence>
<dbReference type="SMART" id="SM00220">
    <property type="entry name" value="S_TKc"/>
    <property type="match status" value="1"/>
</dbReference>
<dbReference type="InterPro" id="IPR011009">
    <property type="entry name" value="Kinase-like_dom_sf"/>
</dbReference>
<feature type="domain" description="Protein kinase" evidence="14">
    <location>
        <begin position="17"/>
        <end position="277"/>
    </location>
</feature>
<gene>
    <name evidence="15" type="ORF">A4X20_20940</name>
</gene>
<dbReference type="PANTHER" id="PTHR43289">
    <property type="entry name" value="MITOGEN-ACTIVATED PROTEIN KINASE KINASE KINASE 20-RELATED"/>
    <property type="match status" value="1"/>
</dbReference>
<keyword evidence="9 12" id="KW-0067">ATP-binding</keyword>
<comment type="subcellular location">
    <subcellularLocation>
        <location evidence="1">Cell membrane</location>
        <topology evidence="1">Single-pass membrane protein</topology>
    </subcellularLocation>
</comment>
<evidence type="ECO:0000256" key="12">
    <source>
        <dbReference type="PROSITE-ProRule" id="PRU10141"/>
    </source>
</evidence>
<dbReference type="EC" id="2.7.11.1" evidence="2"/>
<evidence type="ECO:0000256" key="5">
    <source>
        <dbReference type="ARBA" id="ARBA00022679"/>
    </source>
</evidence>
<dbReference type="GO" id="GO:0004674">
    <property type="term" value="F:protein serine/threonine kinase activity"/>
    <property type="evidence" value="ECO:0007669"/>
    <property type="project" value="UniProtKB-KW"/>
</dbReference>
<reference evidence="15 16" key="1">
    <citation type="submission" date="2016-04" db="EMBL/GenBank/DDBJ databases">
        <title>Draft Genome Sequences of Staphylococcus capitis Strain H36, S. capitis Strain H65, S. cohnii Strain H62, S. hominis Strain H69, Mycobacterium iranicum Strain H39, Plantibacter sp. Strain H53, Pseudomonas oryzihabitans Strain H72, and Microbacterium sp. Strain H83, isolated from residential settings.</title>
        <authorList>
            <person name="Lymperopoulou D."/>
            <person name="Adams R.I."/>
            <person name="Lindow S."/>
            <person name="Coil D.A."/>
            <person name="Jospin G."/>
            <person name="Eisen J.A."/>
        </authorList>
    </citation>
    <scope>NUCLEOTIDE SEQUENCE [LARGE SCALE GENOMIC DNA]</scope>
    <source>
        <strain evidence="15 16">H39</strain>
    </source>
</reference>
<keyword evidence="8" id="KW-0418">Kinase</keyword>
<dbReference type="eggNOG" id="COG0515">
    <property type="taxonomic scope" value="Bacteria"/>
</dbReference>
<dbReference type="PROSITE" id="PS50011">
    <property type="entry name" value="PROTEIN_KINASE_DOM"/>
    <property type="match status" value="1"/>
</dbReference>
<evidence type="ECO:0000256" key="3">
    <source>
        <dbReference type="ARBA" id="ARBA00022475"/>
    </source>
</evidence>
<evidence type="ECO:0000256" key="4">
    <source>
        <dbReference type="ARBA" id="ARBA00022527"/>
    </source>
</evidence>
<evidence type="ECO:0000256" key="2">
    <source>
        <dbReference type="ARBA" id="ARBA00012513"/>
    </source>
</evidence>
<dbReference type="CDD" id="cd14014">
    <property type="entry name" value="STKc_PknB_like"/>
    <property type="match status" value="1"/>
</dbReference>
<dbReference type="SUPFAM" id="SSF56112">
    <property type="entry name" value="Protein kinase-like (PK-like)"/>
    <property type="match status" value="1"/>
</dbReference>
<feature type="transmembrane region" description="Helical" evidence="13">
    <location>
        <begin position="307"/>
        <end position="330"/>
    </location>
</feature>
<dbReference type="GO" id="GO:0005524">
    <property type="term" value="F:ATP binding"/>
    <property type="evidence" value="ECO:0007669"/>
    <property type="project" value="UniProtKB-UniRule"/>
</dbReference>
<evidence type="ECO:0000256" key="7">
    <source>
        <dbReference type="ARBA" id="ARBA00022741"/>
    </source>
</evidence>
<keyword evidence="5" id="KW-0808">Transferase</keyword>
<accession>A0A178LUK0</accession>
<keyword evidence="3" id="KW-1003">Cell membrane</keyword>
<evidence type="ECO:0000313" key="16">
    <source>
        <dbReference type="Proteomes" id="UP000078396"/>
    </source>
</evidence>
<name>A0A178LUK0_MYCIR</name>
<dbReference type="InterPro" id="IPR017441">
    <property type="entry name" value="Protein_kinase_ATP_BS"/>
</dbReference>
<dbReference type="FunFam" id="3.30.200.20:FF:000348">
    <property type="entry name" value="Serine/threonine protein kinase"/>
    <property type="match status" value="1"/>
</dbReference>
<dbReference type="STRING" id="912594.AWC12_11105"/>
<keyword evidence="4" id="KW-0723">Serine/threonine-protein kinase</keyword>
<evidence type="ECO:0000313" key="15">
    <source>
        <dbReference type="EMBL" id="OAN37836.1"/>
    </source>
</evidence>
<dbReference type="PROSITE" id="PS00107">
    <property type="entry name" value="PROTEIN_KINASE_ATP"/>
    <property type="match status" value="1"/>
</dbReference>
<evidence type="ECO:0000256" key="9">
    <source>
        <dbReference type="ARBA" id="ARBA00022840"/>
    </source>
</evidence>
<dbReference type="GO" id="GO:0005886">
    <property type="term" value="C:plasma membrane"/>
    <property type="evidence" value="ECO:0007669"/>
    <property type="project" value="UniProtKB-SubCell"/>
</dbReference>
<evidence type="ECO:0000256" key="13">
    <source>
        <dbReference type="SAM" id="Phobius"/>
    </source>
</evidence>
<dbReference type="Proteomes" id="UP000078396">
    <property type="component" value="Unassembled WGS sequence"/>
</dbReference>
<keyword evidence="11 13" id="KW-0472">Membrane</keyword>
<dbReference type="PROSITE" id="PS00108">
    <property type="entry name" value="PROTEIN_KINASE_ST"/>
    <property type="match status" value="1"/>
</dbReference>
<organism evidence="15 16">
    <name type="scientific">Mycolicibacterium iranicum</name>
    <name type="common">Mycobacterium iranicum</name>
    <dbReference type="NCBI Taxonomy" id="912594"/>
    <lineage>
        <taxon>Bacteria</taxon>
        <taxon>Bacillati</taxon>
        <taxon>Actinomycetota</taxon>
        <taxon>Actinomycetes</taxon>
        <taxon>Mycobacteriales</taxon>
        <taxon>Mycobacteriaceae</taxon>
        <taxon>Mycolicibacterium</taxon>
    </lineage>
</organism>
<dbReference type="GO" id="GO:0080090">
    <property type="term" value="P:regulation of primary metabolic process"/>
    <property type="evidence" value="ECO:0007669"/>
    <property type="project" value="UniProtKB-ARBA"/>
</dbReference>
<keyword evidence="7 12" id="KW-0547">Nucleotide-binding</keyword>
<dbReference type="AlphaFoldDB" id="A0A178LUK0"/>
<feature type="binding site" evidence="12">
    <location>
        <position position="46"/>
    </location>
    <ligand>
        <name>ATP</name>
        <dbReference type="ChEBI" id="CHEBI:30616"/>
    </ligand>
</feature>
<dbReference type="InterPro" id="IPR008271">
    <property type="entry name" value="Ser/Thr_kinase_AS"/>
</dbReference>
<dbReference type="RefSeq" id="WP_064282268.1">
    <property type="nucleotide sequence ID" value="NZ_LWCS01000024.1"/>
</dbReference>
<evidence type="ECO:0000256" key="6">
    <source>
        <dbReference type="ARBA" id="ARBA00022692"/>
    </source>
</evidence>
<evidence type="ECO:0000259" key="14">
    <source>
        <dbReference type="PROSITE" id="PS50011"/>
    </source>
</evidence>
<evidence type="ECO:0000256" key="8">
    <source>
        <dbReference type="ARBA" id="ARBA00022777"/>
    </source>
</evidence>
<evidence type="ECO:0000256" key="11">
    <source>
        <dbReference type="ARBA" id="ARBA00023136"/>
    </source>
</evidence>
<evidence type="ECO:0000256" key="1">
    <source>
        <dbReference type="ARBA" id="ARBA00004162"/>
    </source>
</evidence>
<dbReference type="Pfam" id="PF00069">
    <property type="entry name" value="Pkinase"/>
    <property type="match status" value="1"/>
</dbReference>
<dbReference type="OrthoDB" id="9762169at2"/>
<keyword evidence="10 13" id="KW-1133">Transmembrane helix</keyword>
<protein>
    <recommendedName>
        <fullName evidence="2">non-specific serine/threonine protein kinase</fullName>
        <ecNumber evidence="2">2.7.11.1</ecNumber>
    </recommendedName>
</protein>
<proteinExistence type="predicted"/>